<feature type="compositionally biased region" description="Polar residues" evidence="1">
    <location>
        <begin position="43"/>
        <end position="55"/>
    </location>
</feature>
<feature type="compositionally biased region" description="Pro residues" evidence="1">
    <location>
        <begin position="152"/>
        <end position="163"/>
    </location>
</feature>
<dbReference type="AlphaFoldDB" id="A0A9W8XS87"/>
<feature type="compositionally biased region" description="Polar residues" evidence="1">
    <location>
        <begin position="82"/>
        <end position="96"/>
    </location>
</feature>
<evidence type="ECO:0000256" key="1">
    <source>
        <dbReference type="SAM" id="MobiDB-lite"/>
    </source>
</evidence>
<dbReference type="OrthoDB" id="3800664at2759"/>
<dbReference type="Proteomes" id="UP001140513">
    <property type="component" value="Unassembled WGS sequence"/>
</dbReference>
<organism evidence="2 3">
    <name type="scientific">Didymosphaeria variabile</name>
    <dbReference type="NCBI Taxonomy" id="1932322"/>
    <lineage>
        <taxon>Eukaryota</taxon>
        <taxon>Fungi</taxon>
        <taxon>Dikarya</taxon>
        <taxon>Ascomycota</taxon>
        <taxon>Pezizomycotina</taxon>
        <taxon>Dothideomycetes</taxon>
        <taxon>Pleosporomycetidae</taxon>
        <taxon>Pleosporales</taxon>
        <taxon>Massarineae</taxon>
        <taxon>Didymosphaeriaceae</taxon>
        <taxon>Didymosphaeria</taxon>
    </lineage>
</organism>
<feature type="region of interest" description="Disordered" evidence="1">
    <location>
        <begin position="43"/>
        <end position="177"/>
    </location>
</feature>
<dbReference type="GeneID" id="80908197"/>
<reference evidence="2" key="1">
    <citation type="submission" date="2022-10" db="EMBL/GenBank/DDBJ databases">
        <title>Tapping the CABI collections for fungal endophytes: first genome assemblies for Collariella, Neodidymelliopsis, Ascochyta clinopodiicola, Didymella pomorum, Didymosphaeria variabile, Neocosmospora piperis and Neocucurbitaria cava.</title>
        <authorList>
            <person name="Hill R."/>
        </authorList>
    </citation>
    <scope>NUCLEOTIDE SEQUENCE</scope>
    <source>
        <strain evidence="2">IMI 356815</strain>
    </source>
</reference>
<comment type="caution">
    <text evidence="2">The sequence shown here is derived from an EMBL/GenBank/DDBJ whole genome shotgun (WGS) entry which is preliminary data.</text>
</comment>
<proteinExistence type="predicted"/>
<accession>A0A9W8XS87</accession>
<dbReference type="RefSeq" id="XP_056073757.1">
    <property type="nucleotide sequence ID" value="XM_056213449.1"/>
</dbReference>
<feature type="compositionally biased region" description="Polar residues" evidence="1">
    <location>
        <begin position="105"/>
        <end position="121"/>
    </location>
</feature>
<evidence type="ECO:0000313" key="3">
    <source>
        <dbReference type="Proteomes" id="UP001140513"/>
    </source>
</evidence>
<evidence type="ECO:0000313" key="2">
    <source>
        <dbReference type="EMBL" id="KAJ4356631.1"/>
    </source>
</evidence>
<keyword evidence="3" id="KW-1185">Reference proteome</keyword>
<protein>
    <submittedName>
        <fullName evidence="2">Uncharacterized protein</fullName>
    </submittedName>
</protein>
<sequence length="177" mass="19355">MTIHDILAGIEEIKAELKEVTSHLKSVEKRVVRVETLLQQRNDSAVSIPAPSTQGLAHDASGRKDRPQTQASLDLIPDVIPQPTQYHSAAESQGHTTRYDHNAGFSHNSRTGGYQPHQAQHNLPAELPGEPEFVEPHVGENTLAPNTVNYPTLPPSLAAPPPVESGQSRRLHLRESN</sequence>
<name>A0A9W8XS87_9PLEO</name>
<gene>
    <name evidence="2" type="ORF">N0V89_004667</name>
</gene>
<dbReference type="EMBL" id="JAPEUX010000003">
    <property type="protein sequence ID" value="KAJ4356631.1"/>
    <property type="molecule type" value="Genomic_DNA"/>
</dbReference>